<dbReference type="PANTHER" id="PTHR39201:SF1">
    <property type="entry name" value="FLAVODOXIN-LIKE DOMAIN-CONTAINING PROTEIN"/>
    <property type="match status" value="1"/>
</dbReference>
<dbReference type="InterPro" id="IPR029039">
    <property type="entry name" value="Flavoprotein-like_sf"/>
</dbReference>
<evidence type="ECO:0000313" key="3">
    <source>
        <dbReference type="Proteomes" id="UP000019249"/>
    </source>
</evidence>
<dbReference type="InterPro" id="IPR008254">
    <property type="entry name" value="Flavodoxin/NO_synth"/>
</dbReference>
<dbReference type="EMBL" id="AODF01000001">
    <property type="protein sequence ID" value="EUJ33864.1"/>
    <property type="molecule type" value="Genomic_DNA"/>
</dbReference>
<sequence length="173" mass="19569">MDVVIYFSRQGENLVNGEIVRIDTGHTAMVAKIIACELGAELVPIIPLNPYPDGYQAAVELARKEAKYDARPHVRDLGIQWDRYERIFLGFPNWCGSFPMVIATLLEKQVLTGKRIYPFCTHEGGAFGKSLVELERLFPEAKWMPGLAVRGSRANKAGKAVTNWLAQRYEWEE</sequence>
<evidence type="ECO:0000313" key="2">
    <source>
        <dbReference type="EMBL" id="EUJ33864.1"/>
    </source>
</evidence>
<dbReference type="Pfam" id="PF12682">
    <property type="entry name" value="Flavodoxin_4"/>
    <property type="match status" value="1"/>
</dbReference>
<feature type="domain" description="Flavodoxin-like" evidence="1">
    <location>
        <begin position="24"/>
        <end position="165"/>
    </location>
</feature>
<dbReference type="Proteomes" id="UP000019249">
    <property type="component" value="Unassembled WGS sequence"/>
</dbReference>
<evidence type="ECO:0000259" key="1">
    <source>
        <dbReference type="Pfam" id="PF12682"/>
    </source>
</evidence>
<keyword evidence="3" id="KW-1185">Reference proteome</keyword>
<dbReference type="SUPFAM" id="SSF52218">
    <property type="entry name" value="Flavoproteins"/>
    <property type="match status" value="1"/>
</dbReference>
<dbReference type="Gene3D" id="3.40.50.360">
    <property type="match status" value="1"/>
</dbReference>
<protein>
    <submittedName>
        <fullName evidence="2">Flavodoxin</fullName>
    </submittedName>
</protein>
<gene>
    <name evidence="2" type="ORF">MFLO_01530</name>
</gene>
<organism evidence="2 3">
    <name type="scientific">Listeria floridensis FSL S10-1187</name>
    <dbReference type="NCBI Taxonomy" id="1265817"/>
    <lineage>
        <taxon>Bacteria</taxon>
        <taxon>Bacillati</taxon>
        <taxon>Bacillota</taxon>
        <taxon>Bacilli</taxon>
        <taxon>Bacillales</taxon>
        <taxon>Listeriaceae</taxon>
        <taxon>Listeria</taxon>
    </lineage>
</organism>
<proteinExistence type="predicted"/>
<comment type="caution">
    <text evidence="2">The sequence shown here is derived from an EMBL/GenBank/DDBJ whole genome shotgun (WGS) entry which is preliminary data.</text>
</comment>
<name>A0ABN0RIQ6_9LIST</name>
<reference evidence="2 3" key="1">
    <citation type="journal article" date="2014" name="Int. J. Syst. Evol. Microbiol.">
        <title>Listeria floridensis sp. nov., Listeria aquatica sp. nov., Listeria cornellensis sp. nov., Listeria riparia sp. nov. and Listeria grandensis sp. nov., from agricultural and natural environments.</title>
        <authorList>
            <person name="den Bakker H.C."/>
            <person name="Warchocki S."/>
            <person name="Wright E.M."/>
            <person name="Allred A.F."/>
            <person name="Ahlstrom C."/>
            <person name="Manuel C.S."/>
            <person name="Stasiewicz M.J."/>
            <person name="Burrell A."/>
            <person name="Roof S."/>
            <person name="Strawn L."/>
            <person name="Fortes E.D."/>
            <person name="Nightingale K.K."/>
            <person name="Kephart D."/>
            <person name="Wiedmann M."/>
        </authorList>
    </citation>
    <scope>NUCLEOTIDE SEQUENCE [LARGE SCALE GENOMIC DNA]</scope>
    <source>
        <strain evidence="2 3">FSL S10-1187</strain>
    </source>
</reference>
<dbReference type="PANTHER" id="PTHR39201">
    <property type="entry name" value="EXPORTED PROTEIN-RELATED"/>
    <property type="match status" value="1"/>
</dbReference>
<accession>A0ABN0RIQ6</accession>